<dbReference type="InterPro" id="IPR007213">
    <property type="entry name" value="Ppm1/Ppm2/Tcmp"/>
</dbReference>
<dbReference type="AlphaFoldDB" id="A0A6G1IAE9"/>
<evidence type="ECO:0000313" key="12">
    <source>
        <dbReference type="Proteomes" id="UP000799640"/>
    </source>
</evidence>
<evidence type="ECO:0000256" key="1">
    <source>
        <dbReference type="ARBA" id="ARBA00000724"/>
    </source>
</evidence>
<dbReference type="Gene3D" id="3.40.50.150">
    <property type="entry name" value="Vaccinia Virus protein VP39"/>
    <property type="match status" value="1"/>
</dbReference>
<evidence type="ECO:0000256" key="8">
    <source>
        <dbReference type="PIRNR" id="PIRNR016305"/>
    </source>
</evidence>
<dbReference type="InterPro" id="IPR016651">
    <property type="entry name" value="LCMT1"/>
</dbReference>
<evidence type="ECO:0000256" key="5">
    <source>
        <dbReference type="ARBA" id="ARBA00022603"/>
    </source>
</evidence>
<comment type="similarity">
    <text evidence="2 8">Belongs to the methyltransferase superfamily. LCMT family.</text>
</comment>
<gene>
    <name evidence="11" type="ORF">EJ06DRAFT_525786</name>
</gene>
<keyword evidence="5 8" id="KW-0489">Methyltransferase</keyword>
<evidence type="ECO:0000256" key="7">
    <source>
        <dbReference type="ARBA" id="ARBA00022691"/>
    </source>
</evidence>
<evidence type="ECO:0000256" key="9">
    <source>
        <dbReference type="PIRSR" id="PIRSR016305-1"/>
    </source>
</evidence>
<feature type="region of interest" description="Disordered" evidence="10">
    <location>
        <begin position="1"/>
        <end position="49"/>
    </location>
</feature>
<dbReference type="Proteomes" id="UP000799640">
    <property type="component" value="Unassembled WGS sequence"/>
</dbReference>
<feature type="compositionally biased region" description="Polar residues" evidence="10">
    <location>
        <begin position="34"/>
        <end position="49"/>
    </location>
</feature>
<dbReference type="PIRSF" id="PIRSF016305">
    <property type="entry name" value="LCM_mtfrase"/>
    <property type="match status" value="1"/>
</dbReference>
<dbReference type="Pfam" id="PF04072">
    <property type="entry name" value="LCM"/>
    <property type="match status" value="1"/>
</dbReference>
<evidence type="ECO:0000256" key="4">
    <source>
        <dbReference type="ARBA" id="ARBA00017497"/>
    </source>
</evidence>
<evidence type="ECO:0000313" key="11">
    <source>
        <dbReference type="EMBL" id="KAF2405260.1"/>
    </source>
</evidence>
<reference evidence="11" key="1">
    <citation type="journal article" date="2020" name="Stud. Mycol.">
        <title>101 Dothideomycetes genomes: a test case for predicting lifestyles and emergence of pathogens.</title>
        <authorList>
            <person name="Haridas S."/>
            <person name="Albert R."/>
            <person name="Binder M."/>
            <person name="Bloem J."/>
            <person name="Labutti K."/>
            <person name="Salamov A."/>
            <person name="Andreopoulos B."/>
            <person name="Baker S."/>
            <person name="Barry K."/>
            <person name="Bills G."/>
            <person name="Bluhm B."/>
            <person name="Cannon C."/>
            <person name="Castanera R."/>
            <person name="Culley D."/>
            <person name="Daum C."/>
            <person name="Ezra D."/>
            <person name="Gonzalez J."/>
            <person name="Henrissat B."/>
            <person name="Kuo A."/>
            <person name="Liang C."/>
            <person name="Lipzen A."/>
            <person name="Lutzoni F."/>
            <person name="Magnuson J."/>
            <person name="Mondo S."/>
            <person name="Nolan M."/>
            <person name="Ohm R."/>
            <person name="Pangilinan J."/>
            <person name="Park H.-J."/>
            <person name="Ramirez L."/>
            <person name="Alfaro M."/>
            <person name="Sun H."/>
            <person name="Tritt A."/>
            <person name="Yoshinaga Y."/>
            <person name="Zwiers L.-H."/>
            <person name="Turgeon B."/>
            <person name="Goodwin S."/>
            <person name="Spatafora J."/>
            <person name="Crous P."/>
            <person name="Grigoriev I."/>
        </authorList>
    </citation>
    <scope>NUCLEOTIDE SEQUENCE</scope>
    <source>
        <strain evidence="11">CBS 262.69</strain>
    </source>
</reference>
<dbReference type="SUPFAM" id="SSF53335">
    <property type="entry name" value="S-adenosyl-L-methionine-dependent methyltransferases"/>
    <property type="match status" value="1"/>
</dbReference>
<sequence length="377" mass="41796">MSTPRGSDIPNLNTFRSSHPGRGRGRKGGFAASEQGTEAQDQVVQRTDQDASVSRMNAVALGYLDDQFAKFFTPGPVPKKYPIINRGTYVRTTAIDMLVRRFLMTHCSQKKQIISLGAGSDTRYFRLVAENPSLPLVYHELDFAANTASKISTLKRNPPLLKALQGHVKDADDIAFSSDGTRLASPTYNIHPVDLRALVQSSQTPQPLSLPNLSPDIPTLVLSECCLIYLSPSAADSVLSALTRSLVPSPTPLSLILYEPIRPFDAFGKVMVANLASRGIHMQTLEKYASLSAQTTRLQTAGFAGGQGAVDVDFAFEQWIDAKERERISRCEMLDELEEWRLLARHYCVAWGWRNGKQEYGDVFSRAWDDVKDQNED</sequence>
<evidence type="ECO:0000256" key="2">
    <source>
        <dbReference type="ARBA" id="ARBA00010703"/>
    </source>
</evidence>
<comment type="function">
    <text evidence="8">Methylates the carboxyl group of the C-terminal leucine residue of protein phosphatase 2A catalytic subunits to form alpha-leucine ester residues.</text>
</comment>
<dbReference type="PANTHER" id="PTHR13600">
    <property type="entry name" value="LEUCINE CARBOXYL METHYLTRANSFERASE"/>
    <property type="match status" value="1"/>
</dbReference>
<dbReference type="GO" id="GO:0032259">
    <property type="term" value="P:methylation"/>
    <property type="evidence" value="ECO:0007669"/>
    <property type="project" value="UniProtKB-KW"/>
</dbReference>
<accession>A0A6G1IAE9</accession>
<keyword evidence="12" id="KW-1185">Reference proteome</keyword>
<evidence type="ECO:0000256" key="10">
    <source>
        <dbReference type="SAM" id="MobiDB-lite"/>
    </source>
</evidence>
<keyword evidence="7 8" id="KW-0949">S-adenosyl-L-methionine</keyword>
<dbReference type="InterPro" id="IPR029063">
    <property type="entry name" value="SAM-dependent_MTases_sf"/>
</dbReference>
<dbReference type="GO" id="GO:0018423">
    <property type="term" value="F:protein C-terminal leucine carboxyl O-methyltransferase activity"/>
    <property type="evidence" value="ECO:0007669"/>
    <property type="project" value="UniProtKB-EC"/>
</dbReference>
<comment type="catalytic activity">
    <reaction evidence="1 8">
        <text>[phosphatase 2A protein]-C-terminal L-leucine + S-adenosyl-L-methionine = [phosphatase 2A protein]-C-terminal L-leucine methyl ester + S-adenosyl-L-homocysteine</text>
        <dbReference type="Rhea" id="RHEA:48544"/>
        <dbReference type="Rhea" id="RHEA-COMP:12134"/>
        <dbReference type="Rhea" id="RHEA-COMP:12135"/>
        <dbReference type="ChEBI" id="CHEBI:57856"/>
        <dbReference type="ChEBI" id="CHEBI:59789"/>
        <dbReference type="ChEBI" id="CHEBI:90516"/>
        <dbReference type="ChEBI" id="CHEBI:90517"/>
        <dbReference type="EC" id="2.1.1.233"/>
    </reaction>
</comment>
<feature type="binding site" evidence="9">
    <location>
        <position position="91"/>
    </location>
    <ligand>
        <name>S-adenosyl-L-methionine</name>
        <dbReference type="ChEBI" id="CHEBI:59789"/>
    </ligand>
</feature>
<dbReference type="OrthoDB" id="203237at2759"/>
<name>A0A6G1IAE9_9PEZI</name>
<dbReference type="EMBL" id="ML996687">
    <property type="protein sequence ID" value="KAF2405260.1"/>
    <property type="molecule type" value="Genomic_DNA"/>
</dbReference>
<feature type="binding site" evidence="9">
    <location>
        <position position="224"/>
    </location>
    <ligand>
        <name>S-adenosyl-L-methionine</name>
        <dbReference type="ChEBI" id="CHEBI:59789"/>
    </ligand>
</feature>
<keyword evidence="6 8" id="KW-0808">Transferase</keyword>
<proteinExistence type="inferred from homology"/>
<feature type="binding site" evidence="9">
    <location>
        <position position="117"/>
    </location>
    <ligand>
        <name>S-adenosyl-L-methionine</name>
        <dbReference type="ChEBI" id="CHEBI:59789"/>
    </ligand>
</feature>
<organism evidence="11 12">
    <name type="scientific">Trichodelitschia bisporula</name>
    <dbReference type="NCBI Taxonomy" id="703511"/>
    <lineage>
        <taxon>Eukaryota</taxon>
        <taxon>Fungi</taxon>
        <taxon>Dikarya</taxon>
        <taxon>Ascomycota</taxon>
        <taxon>Pezizomycotina</taxon>
        <taxon>Dothideomycetes</taxon>
        <taxon>Dothideomycetes incertae sedis</taxon>
        <taxon>Phaeotrichales</taxon>
        <taxon>Phaeotrichaceae</taxon>
        <taxon>Trichodelitschia</taxon>
    </lineage>
</organism>
<dbReference type="PANTHER" id="PTHR13600:SF21">
    <property type="entry name" value="LEUCINE CARBOXYL METHYLTRANSFERASE 1"/>
    <property type="match status" value="1"/>
</dbReference>
<feature type="binding site" evidence="9">
    <location>
        <begin position="194"/>
        <end position="195"/>
    </location>
    <ligand>
        <name>S-adenosyl-L-methionine</name>
        <dbReference type="ChEBI" id="CHEBI:59789"/>
    </ligand>
</feature>
<evidence type="ECO:0000256" key="6">
    <source>
        <dbReference type="ARBA" id="ARBA00022679"/>
    </source>
</evidence>
<dbReference type="EC" id="2.1.1.233" evidence="3 8"/>
<protein>
    <recommendedName>
        <fullName evidence="4 8">Leucine carboxyl methyltransferase 1</fullName>
        <ecNumber evidence="3 8">2.1.1.233</ecNumber>
    </recommendedName>
</protein>
<evidence type="ECO:0000256" key="3">
    <source>
        <dbReference type="ARBA" id="ARBA00012834"/>
    </source>
</evidence>
<feature type="compositionally biased region" description="Polar residues" evidence="10">
    <location>
        <begin position="1"/>
        <end position="17"/>
    </location>
</feature>